<evidence type="ECO:0000313" key="3">
    <source>
        <dbReference type="Proteomes" id="UP000708208"/>
    </source>
</evidence>
<dbReference type="OrthoDB" id="8890632at2759"/>
<comment type="caution">
    <text evidence="2">The sequence shown here is derived from an EMBL/GenBank/DDBJ whole genome shotgun (WGS) entry which is preliminary data.</text>
</comment>
<dbReference type="AlphaFoldDB" id="A0A8J2JFI1"/>
<feature type="region of interest" description="Disordered" evidence="1">
    <location>
        <begin position="1"/>
        <end position="27"/>
    </location>
</feature>
<accession>A0A8J2JFI1</accession>
<name>A0A8J2JFI1_9HEXA</name>
<reference evidence="2" key="1">
    <citation type="submission" date="2021-06" db="EMBL/GenBank/DDBJ databases">
        <authorList>
            <person name="Hodson N. C."/>
            <person name="Mongue J. A."/>
            <person name="Jaron S. K."/>
        </authorList>
    </citation>
    <scope>NUCLEOTIDE SEQUENCE</scope>
</reference>
<dbReference type="Proteomes" id="UP000708208">
    <property type="component" value="Unassembled WGS sequence"/>
</dbReference>
<protein>
    <submittedName>
        <fullName evidence="2">Uncharacterized protein</fullName>
    </submittedName>
</protein>
<dbReference type="EMBL" id="CAJVCH010049094">
    <property type="protein sequence ID" value="CAG7717847.1"/>
    <property type="molecule type" value="Genomic_DNA"/>
</dbReference>
<sequence>PVNHEVDDTNDTSNIPSEIRDDPPPSATHIFAENITGSANVELVTGSGMFLSKSKIAAAKLGSRSPTILARNLFRYLFAPKELAGHSLMGRS</sequence>
<proteinExistence type="predicted"/>
<keyword evidence="3" id="KW-1185">Reference proteome</keyword>
<gene>
    <name evidence="2" type="ORF">AFUS01_LOCUS7282</name>
</gene>
<evidence type="ECO:0000313" key="2">
    <source>
        <dbReference type="EMBL" id="CAG7717847.1"/>
    </source>
</evidence>
<evidence type="ECO:0000256" key="1">
    <source>
        <dbReference type="SAM" id="MobiDB-lite"/>
    </source>
</evidence>
<feature type="non-terminal residue" evidence="2">
    <location>
        <position position="1"/>
    </location>
</feature>
<organism evidence="2 3">
    <name type="scientific">Allacma fusca</name>
    <dbReference type="NCBI Taxonomy" id="39272"/>
    <lineage>
        <taxon>Eukaryota</taxon>
        <taxon>Metazoa</taxon>
        <taxon>Ecdysozoa</taxon>
        <taxon>Arthropoda</taxon>
        <taxon>Hexapoda</taxon>
        <taxon>Collembola</taxon>
        <taxon>Symphypleona</taxon>
        <taxon>Sminthuridae</taxon>
        <taxon>Allacma</taxon>
    </lineage>
</organism>